<keyword evidence="3" id="KW-0804">Transcription</keyword>
<dbReference type="Gene3D" id="1.20.120.530">
    <property type="entry name" value="GntR ligand-binding domain-like"/>
    <property type="match status" value="1"/>
</dbReference>
<name>A0A1Y4MQ40_9FIRM</name>
<dbReference type="InterPro" id="IPR000524">
    <property type="entry name" value="Tscrpt_reg_HTH_GntR"/>
</dbReference>
<accession>A0A1Y4MQ40</accession>
<dbReference type="SMART" id="SM00895">
    <property type="entry name" value="FCD"/>
    <property type="match status" value="1"/>
</dbReference>
<dbReference type="SUPFAM" id="SSF48008">
    <property type="entry name" value="GntR ligand-binding domain-like"/>
    <property type="match status" value="1"/>
</dbReference>
<comment type="caution">
    <text evidence="5">The sequence shown here is derived from an EMBL/GenBank/DDBJ whole genome shotgun (WGS) entry which is preliminary data.</text>
</comment>
<dbReference type="PANTHER" id="PTHR43537">
    <property type="entry name" value="TRANSCRIPTIONAL REGULATOR, GNTR FAMILY"/>
    <property type="match status" value="1"/>
</dbReference>
<dbReference type="PROSITE" id="PS50949">
    <property type="entry name" value="HTH_GNTR"/>
    <property type="match status" value="1"/>
</dbReference>
<proteinExistence type="predicted"/>
<keyword evidence="2" id="KW-0238">DNA-binding</keyword>
<organism evidence="5 6">
    <name type="scientific">Anaerotruncus colihominis</name>
    <dbReference type="NCBI Taxonomy" id="169435"/>
    <lineage>
        <taxon>Bacteria</taxon>
        <taxon>Bacillati</taxon>
        <taxon>Bacillota</taxon>
        <taxon>Clostridia</taxon>
        <taxon>Eubacteriales</taxon>
        <taxon>Oscillospiraceae</taxon>
        <taxon>Anaerotruncus</taxon>
    </lineage>
</organism>
<dbReference type="SUPFAM" id="SSF46785">
    <property type="entry name" value="Winged helix' DNA-binding domain"/>
    <property type="match status" value="1"/>
</dbReference>
<evidence type="ECO:0000259" key="4">
    <source>
        <dbReference type="PROSITE" id="PS50949"/>
    </source>
</evidence>
<reference evidence="6" key="1">
    <citation type="submission" date="2017-04" db="EMBL/GenBank/DDBJ databases">
        <title>Function of individual gut microbiota members based on whole genome sequencing of pure cultures obtained from chicken caecum.</title>
        <authorList>
            <person name="Medvecky M."/>
            <person name="Cejkova D."/>
            <person name="Polansky O."/>
            <person name="Karasova D."/>
            <person name="Kubasova T."/>
            <person name="Cizek A."/>
            <person name="Rychlik I."/>
        </authorList>
    </citation>
    <scope>NUCLEOTIDE SEQUENCE [LARGE SCALE GENOMIC DNA]</scope>
    <source>
        <strain evidence="6">An175</strain>
    </source>
</reference>
<dbReference type="AlphaFoldDB" id="A0A1Y4MQ40"/>
<evidence type="ECO:0000313" key="5">
    <source>
        <dbReference type="EMBL" id="OUP69224.1"/>
    </source>
</evidence>
<dbReference type="InterPro" id="IPR036388">
    <property type="entry name" value="WH-like_DNA-bd_sf"/>
</dbReference>
<keyword evidence="1" id="KW-0805">Transcription regulation</keyword>
<evidence type="ECO:0000313" key="6">
    <source>
        <dbReference type="Proteomes" id="UP000196386"/>
    </source>
</evidence>
<dbReference type="Pfam" id="PF00392">
    <property type="entry name" value="GntR"/>
    <property type="match status" value="1"/>
</dbReference>
<feature type="domain" description="HTH gntR-type" evidence="4">
    <location>
        <begin position="6"/>
        <end position="73"/>
    </location>
</feature>
<sequence>MMTQYKSKVDIVYEGLMEGIAEGAYQQGDRLVISQISKQWQVSDIPVREAVRRLESEGYVRIVANQGAVVCGFDRETLKNIFQIKGVLEGYATRLSIDYITPEILARLREMNEQMKEAFYAGDAKRCSELNRTFHLEMYRHLPNQELYHMICDLWKKWGITKTVFAVAPDSTEESLREHEEILRLIEEKQYDAVEQYVRKHKFRAGEGLTAKLSK</sequence>
<evidence type="ECO:0000256" key="1">
    <source>
        <dbReference type="ARBA" id="ARBA00023015"/>
    </source>
</evidence>
<dbReference type="InterPro" id="IPR011711">
    <property type="entry name" value="GntR_C"/>
</dbReference>
<evidence type="ECO:0000256" key="2">
    <source>
        <dbReference type="ARBA" id="ARBA00023125"/>
    </source>
</evidence>
<dbReference type="EMBL" id="NFKP01000011">
    <property type="protein sequence ID" value="OUP69224.1"/>
    <property type="molecule type" value="Genomic_DNA"/>
</dbReference>
<dbReference type="InterPro" id="IPR008920">
    <property type="entry name" value="TF_FadR/GntR_C"/>
</dbReference>
<dbReference type="GO" id="GO:0003700">
    <property type="term" value="F:DNA-binding transcription factor activity"/>
    <property type="evidence" value="ECO:0007669"/>
    <property type="project" value="InterPro"/>
</dbReference>
<protein>
    <submittedName>
        <fullName evidence="5">GntR family transcriptional regulator</fullName>
    </submittedName>
</protein>
<gene>
    <name evidence="5" type="ORF">B5F11_10160</name>
</gene>
<dbReference type="GO" id="GO:0003677">
    <property type="term" value="F:DNA binding"/>
    <property type="evidence" value="ECO:0007669"/>
    <property type="project" value="UniProtKB-KW"/>
</dbReference>
<dbReference type="PANTHER" id="PTHR43537:SF24">
    <property type="entry name" value="GLUCONATE OPERON TRANSCRIPTIONAL REPRESSOR"/>
    <property type="match status" value="1"/>
</dbReference>
<dbReference type="Pfam" id="PF07729">
    <property type="entry name" value="FCD"/>
    <property type="match status" value="1"/>
</dbReference>
<dbReference type="CDD" id="cd07377">
    <property type="entry name" value="WHTH_GntR"/>
    <property type="match status" value="1"/>
</dbReference>
<dbReference type="InterPro" id="IPR036390">
    <property type="entry name" value="WH_DNA-bd_sf"/>
</dbReference>
<evidence type="ECO:0000256" key="3">
    <source>
        <dbReference type="ARBA" id="ARBA00023163"/>
    </source>
</evidence>
<dbReference type="Gene3D" id="1.10.10.10">
    <property type="entry name" value="Winged helix-like DNA-binding domain superfamily/Winged helix DNA-binding domain"/>
    <property type="match status" value="1"/>
</dbReference>
<dbReference type="Proteomes" id="UP000196386">
    <property type="component" value="Unassembled WGS sequence"/>
</dbReference>
<dbReference type="SMART" id="SM00345">
    <property type="entry name" value="HTH_GNTR"/>
    <property type="match status" value="1"/>
</dbReference>